<organism evidence="1 2">
    <name type="scientific">Bacteroides xylanisolvens CL03T12C04</name>
    <dbReference type="NCBI Taxonomy" id="997892"/>
    <lineage>
        <taxon>Bacteria</taxon>
        <taxon>Pseudomonadati</taxon>
        <taxon>Bacteroidota</taxon>
        <taxon>Bacteroidia</taxon>
        <taxon>Bacteroidales</taxon>
        <taxon>Bacteroidaceae</taxon>
        <taxon>Bacteroides</taxon>
    </lineage>
</organism>
<reference evidence="1 2" key="1">
    <citation type="submission" date="2012-02" db="EMBL/GenBank/DDBJ databases">
        <title>The Genome Sequence of Bacteroides xylanisolvens CL03T12C04.</title>
        <authorList>
            <consortium name="The Broad Institute Genome Sequencing Platform"/>
            <person name="Earl A."/>
            <person name="Ward D."/>
            <person name="Feldgarden M."/>
            <person name="Gevers D."/>
            <person name="Zitomersky N.L."/>
            <person name="Coyne M.J."/>
            <person name="Comstock L.E."/>
            <person name="Young S.K."/>
            <person name="Zeng Q."/>
            <person name="Gargeya S."/>
            <person name="Fitzgerald M."/>
            <person name="Haas B."/>
            <person name="Abouelleil A."/>
            <person name="Alvarado L."/>
            <person name="Arachchi H.M."/>
            <person name="Berlin A."/>
            <person name="Chapman S.B."/>
            <person name="Gearin G."/>
            <person name="Goldberg J."/>
            <person name="Griggs A."/>
            <person name="Gujja S."/>
            <person name="Hansen M."/>
            <person name="Heiman D."/>
            <person name="Howarth C."/>
            <person name="Larimer J."/>
            <person name="Lui A."/>
            <person name="MacDonald P.J.P."/>
            <person name="McCowen C."/>
            <person name="Montmayeur A."/>
            <person name="Murphy C."/>
            <person name="Neiman D."/>
            <person name="Pearson M."/>
            <person name="Priest M."/>
            <person name="Roberts A."/>
            <person name="Saif S."/>
            <person name="Shea T."/>
            <person name="Sisk P."/>
            <person name="Stolte C."/>
            <person name="Sykes S."/>
            <person name="Wortman J."/>
            <person name="Nusbaum C."/>
            <person name="Birren B."/>
        </authorList>
    </citation>
    <scope>NUCLEOTIDE SEQUENCE [LARGE SCALE GENOMIC DNA]</scope>
    <source>
        <strain evidence="1 2">CL03T12C04</strain>
    </source>
</reference>
<gene>
    <name evidence="1" type="ORF">HMPREF1074_03402</name>
</gene>
<evidence type="ECO:0000313" key="2">
    <source>
        <dbReference type="Proteomes" id="UP000003566"/>
    </source>
</evidence>
<dbReference type="AlphaFoldDB" id="I9UQY3"/>
<dbReference type="Proteomes" id="UP000003566">
    <property type="component" value="Unassembled WGS sequence"/>
</dbReference>
<proteinExistence type="predicted"/>
<evidence type="ECO:0000313" key="1">
    <source>
        <dbReference type="EMBL" id="EIY85151.1"/>
    </source>
</evidence>
<dbReference type="PATRIC" id="fig|997892.3.peg.3491"/>
<dbReference type="HOGENOM" id="CLU_3285489_0_0_10"/>
<protein>
    <submittedName>
        <fullName evidence="1">Uncharacterized protein</fullName>
    </submittedName>
</protein>
<dbReference type="EMBL" id="AGXE01000018">
    <property type="protein sequence ID" value="EIY85151.1"/>
    <property type="molecule type" value="Genomic_DNA"/>
</dbReference>
<accession>I9UQY3</accession>
<comment type="caution">
    <text evidence="1">The sequence shown here is derived from an EMBL/GenBank/DDBJ whole genome shotgun (WGS) entry which is preliminary data.</text>
</comment>
<name>I9UQY3_9BACE</name>
<sequence length="40" mass="4885">MNDLSFQYTYTDFNKNINFHKEKHTKLPLLINQKQSHSFI</sequence>